<organism evidence="1">
    <name type="scientific">viral metagenome</name>
    <dbReference type="NCBI Taxonomy" id="1070528"/>
    <lineage>
        <taxon>unclassified sequences</taxon>
        <taxon>metagenomes</taxon>
        <taxon>organismal metagenomes</taxon>
    </lineage>
</organism>
<reference evidence="1" key="1">
    <citation type="journal article" date="2020" name="Nature">
        <title>Giant virus diversity and host interactions through global metagenomics.</title>
        <authorList>
            <person name="Schulz F."/>
            <person name="Roux S."/>
            <person name="Paez-Espino D."/>
            <person name="Jungbluth S."/>
            <person name="Walsh D.A."/>
            <person name="Denef V.J."/>
            <person name="McMahon K.D."/>
            <person name="Konstantinidis K.T."/>
            <person name="Eloe-Fadrosh E.A."/>
            <person name="Kyrpides N.C."/>
            <person name="Woyke T."/>
        </authorList>
    </citation>
    <scope>NUCLEOTIDE SEQUENCE</scope>
    <source>
        <strain evidence="1">GVMAG-M-3300027969-2</strain>
    </source>
</reference>
<dbReference type="AlphaFoldDB" id="A0A6C0LPG4"/>
<dbReference type="EMBL" id="MN740540">
    <property type="protein sequence ID" value="QHU32629.1"/>
    <property type="molecule type" value="Genomic_DNA"/>
</dbReference>
<accession>A0A6C0LPG4</accession>
<evidence type="ECO:0000313" key="1">
    <source>
        <dbReference type="EMBL" id="QHU32629.1"/>
    </source>
</evidence>
<name>A0A6C0LPG4_9ZZZZ</name>
<proteinExistence type="predicted"/>
<protein>
    <submittedName>
        <fullName evidence="1">Uncharacterized protein</fullName>
    </submittedName>
</protein>
<sequence>MSILPYAIFAGYFYQTNSGGFDNICDFAETLEKAIHIYETILYTKNHKITKYDWVHIVELRTKSIVIDSRKTHKIISKSKL</sequence>